<sequence length="376" mass="43371">MASPRALSSKNINSKNQSEKKPQRGFTNGPVFQLQAIPVPNLQKHLLLRFQPETARAQAHGRETLRLRPVWGDLQTHVDFEEPPPEARPDGTGEKPAQMPRLREALLVCRKFKGAQSHSHRGAAVHVHALWEGIRIFPRHEPPRSRPHRRKDYVCDICGKAFNYSGNLAKHKRLHLGQKSQQRNKKFTCEDCGKGFSDKSNLIHHRLVHTGEKAYQCEDCGVRFARAGCLARHRRRHTGERPYELPCDECGEVFYTPGDCTHVRTHTGEKPYRCQSCDYACSSHGNLRRHQRTHAEQRKHKKSTGKRSMNLKRHMLRHTGHKPYECDACSYTTGHWDNYKRHQRKHGHDTEKNLQTSTTLWKLGNEAQCQNPEISL</sequence>
<name>A0A8C6WQ08_9GOBI</name>
<dbReference type="PANTHER" id="PTHR24394">
    <property type="entry name" value="ZINC FINGER PROTEIN"/>
    <property type="match status" value="1"/>
</dbReference>
<evidence type="ECO:0000256" key="2">
    <source>
        <dbReference type="ARBA" id="ARBA00006991"/>
    </source>
</evidence>
<evidence type="ECO:0000256" key="4">
    <source>
        <dbReference type="ARBA" id="ARBA00022737"/>
    </source>
</evidence>
<evidence type="ECO:0000256" key="6">
    <source>
        <dbReference type="ARBA" id="ARBA00022833"/>
    </source>
</evidence>
<dbReference type="PROSITE" id="PS50157">
    <property type="entry name" value="ZINC_FINGER_C2H2_2"/>
    <property type="match status" value="6"/>
</dbReference>
<dbReference type="Gene3D" id="3.30.160.60">
    <property type="entry name" value="Classic Zinc Finger"/>
    <property type="match status" value="6"/>
</dbReference>
<dbReference type="FunFam" id="3.30.160.60:FF:000417">
    <property type="entry name" value="Zinc finger protein"/>
    <property type="match status" value="1"/>
</dbReference>
<reference evidence="13" key="2">
    <citation type="submission" date="2025-09" db="UniProtKB">
        <authorList>
            <consortium name="Ensembl"/>
        </authorList>
    </citation>
    <scope>IDENTIFICATION</scope>
</reference>
<keyword evidence="14" id="KW-1185">Reference proteome</keyword>
<keyword evidence="3" id="KW-0479">Metal-binding</keyword>
<feature type="domain" description="C2H2-type" evidence="12">
    <location>
        <begin position="324"/>
        <end position="353"/>
    </location>
</feature>
<evidence type="ECO:0000259" key="12">
    <source>
        <dbReference type="PROSITE" id="PS50157"/>
    </source>
</evidence>
<accession>A0A8C6WQ08</accession>
<proteinExistence type="inferred from homology"/>
<organism evidence="13 14">
    <name type="scientific">Neogobius melanostomus</name>
    <name type="common">round goby</name>
    <dbReference type="NCBI Taxonomy" id="47308"/>
    <lineage>
        <taxon>Eukaryota</taxon>
        <taxon>Metazoa</taxon>
        <taxon>Chordata</taxon>
        <taxon>Craniata</taxon>
        <taxon>Vertebrata</taxon>
        <taxon>Euteleostomi</taxon>
        <taxon>Actinopterygii</taxon>
        <taxon>Neopterygii</taxon>
        <taxon>Teleostei</taxon>
        <taxon>Neoteleostei</taxon>
        <taxon>Acanthomorphata</taxon>
        <taxon>Gobiaria</taxon>
        <taxon>Gobiiformes</taxon>
        <taxon>Gobioidei</taxon>
        <taxon>Gobiidae</taxon>
        <taxon>Benthophilinae</taxon>
        <taxon>Neogobiini</taxon>
        <taxon>Neogobius</taxon>
    </lineage>
</organism>
<evidence type="ECO:0000256" key="9">
    <source>
        <dbReference type="ARBA" id="ARBA00023242"/>
    </source>
</evidence>
<dbReference type="FunFam" id="3.30.160.60:FF:000395">
    <property type="entry name" value="zinc finger protein 513"/>
    <property type="match status" value="1"/>
</dbReference>
<dbReference type="Proteomes" id="UP000694523">
    <property type="component" value="Unplaced"/>
</dbReference>
<feature type="domain" description="C2H2-type" evidence="12">
    <location>
        <begin position="245"/>
        <end position="271"/>
    </location>
</feature>
<keyword evidence="8" id="KW-0804">Transcription</keyword>
<dbReference type="GO" id="GO:0000981">
    <property type="term" value="F:DNA-binding transcription factor activity, RNA polymerase II-specific"/>
    <property type="evidence" value="ECO:0007669"/>
    <property type="project" value="TreeGrafter"/>
</dbReference>
<evidence type="ECO:0000313" key="13">
    <source>
        <dbReference type="Ensembl" id="ENSNMLP00000023474.1"/>
    </source>
</evidence>
<dbReference type="AlphaFoldDB" id="A0A8C6WQ08"/>
<dbReference type="PANTHER" id="PTHR24394:SF44">
    <property type="entry name" value="ZINC FINGER PROTEIN 271-LIKE"/>
    <property type="match status" value="1"/>
</dbReference>
<evidence type="ECO:0000256" key="8">
    <source>
        <dbReference type="ARBA" id="ARBA00023163"/>
    </source>
</evidence>
<evidence type="ECO:0000256" key="11">
    <source>
        <dbReference type="SAM" id="MobiDB-lite"/>
    </source>
</evidence>
<dbReference type="InterPro" id="IPR013087">
    <property type="entry name" value="Znf_C2H2_type"/>
</dbReference>
<dbReference type="Ensembl" id="ENSNMLT00000026266.1">
    <property type="protein sequence ID" value="ENSNMLP00000023474.1"/>
    <property type="gene ID" value="ENSNMLG00000015108.1"/>
</dbReference>
<reference evidence="13" key="1">
    <citation type="submission" date="2025-08" db="UniProtKB">
        <authorList>
            <consortium name="Ensembl"/>
        </authorList>
    </citation>
    <scope>IDENTIFICATION</scope>
</reference>
<evidence type="ECO:0000256" key="5">
    <source>
        <dbReference type="ARBA" id="ARBA00022771"/>
    </source>
</evidence>
<dbReference type="SUPFAM" id="SSF57667">
    <property type="entry name" value="beta-beta-alpha zinc fingers"/>
    <property type="match status" value="4"/>
</dbReference>
<feature type="domain" description="C2H2-type" evidence="12">
    <location>
        <begin position="215"/>
        <end position="242"/>
    </location>
</feature>
<evidence type="ECO:0000256" key="3">
    <source>
        <dbReference type="ARBA" id="ARBA00022723"/>
    </source>
</evidence>
<dbReference type="SMART" id="SM00355">
    <property type="entry name" value="ZnF_C2H2"/>
    <property type="match status" value="6"/>
</dbReference>
<dbReference type="FunFam" id="3.30.160.60:FF:000017">
    <property type="entry name" value="zinc finger protein 62 homolog"/>
    <property type="match status" value="1"/>
</dbReference>
<comment type="subcellular location">
    <subcellularLocation>
        <location evidence="1">Nucleus</location>
    </subcellularLocation>
</comment>
<protein>
    <recommendedName>
        <fullName evidence="12">C2H2-type domain-containing protein</fullName>
    </recommendedName>
</protein>
<keyword evidence="4" id="KW-0677">Repeat</keyword>
<dbReference type="FunFam" id="3.30.160.60:FF:000478">
    <property type="entry name" value="Zinc finger protein 133"/>
    <property type="match status" value="1"/>
</dbReference>
<feature type="region of interest" description="Disordered" evidence="11">
    <location>
        <begin position="1"/>
        <end position="28"/>
    </location>
</feature>
<evidence type="ECO:0000256" key="1">
    <source>
        <dbReference type="ARBA" id="ARBA00004123"/>
    </source>
</evidence>
<dbReference type="FunFam" id="3.30.160.60:FF:001967">
    <property type="entry name" value="Ras-responsive element-binding protein"/>
    <property type="match status" value="1"/>
</dbReference>
<dbReference type="PROSITE" id="PS00028">
    <property type="entry name" value="ZINC_FINGER_C2H2_1"/>
    <property type="match status" value="4"/>
</dbReference>
<dbReference type="InterPro" id="IPR036236">
    <property type="entry name" value="Znf_C2H2_sf"/>
</dbReference>
<keyword evidence="9" id="KW-0539">Nucleus</keyword>
<dbReference type="GO" id="GO:0005634">
    <property type="term" value="C:nucleus"/>
    <property type="evidence" value="ECO:0007669"/>
    <property type="project" value="UniProtKB-SubCell"/>
</dbReference>
<feature type="compositionally biased region" description="Polar residues" evidence="11">
    <location>
        <begin position="1"/>
        <end position="16"/>
    </location>
</feature>
<dbReference type="GO" id="GO:0008270">
    <property type="term" value="F:zinc ion binding"/>
    <property type="evidence" value="ECO:0007669"/>
    <property type="project" value="UniProtKB-KW"/>
</dbReference>
<feature type="domain" description="C2H2-type" evidence="12">
    <location>
        <begin position="153"/>
        <end position="180"/>
    </location>
</feature>
<evidence type="ECO:0000313" key="14">
    <source>
        <dbReference type="Proteomes" id="UP000694523"/>
    </source>
</evidence>
<evidence type="ECO:0000256" key="7">
    <source>
        <dbReference type="ARBA" id="ARBA00023015"/>
    </source>
</evidence>
<dbReference type="Pfam" id="PF00096">
    <property type="entry name" value="zf-C2H2"/>
    <property type="match status" value="4"/>
</dbReference>
<keyword evidence="6" id="KW-0862">Zinc</keyword>
<keyword evidence="7" id="KW-0805">Transcription regulation</keyword>
<keyword evidence="5 10" id="KW-0863">Zinc-finger</keyword>
<feature type="domain" description="C2H2-type" evidence="12">
    <location>
        <begin position="272"/>
        <end position="299"/>
    </location>
</feature>
<comment type="similarity">
    <text evidence="2">Belongs to the krueppel C2H2-type zinc-finger protein family.</text>
</comment>
<evidence type="ECO:0000256" key="10">
    <source>
        <dbReference type="PROSITE-ProRule" id="PRU00042"/>
    </source>
</evidence>
<feature type="domain" description="C2H2-type" evidence="12">
    <location>
        <begin position="187"/>
        <end position="214"/>
    </location>
</feature>